<dbReference type="PANTHER" id="PTHR43818:SF11">
    <property type="entry name" value="BCDNA.GH03377"/>
    <property type="match status" value="1"/>
</dbReference>
<dbReference type="RefSeq" id="WP_137143782.1">
    <property type="nucleotide sequence ID" value="NZ_CP032350.1"/>
</dbReference>
<evidence type="ECO:0000259" key="2">
    <source>
        <dbReference type="Pfam" id="PF01408"/>
    </source>
</evidence>
<dbReference type="GO" id="GO:0000166">
    <property type="term" value="F:nucleotide binding"/>
    <property type="evidence" value="ECO:0007669"/>
    <property type="project" value="InterPro"/>
</dbReference>
<dbReference type="SUPFAM" id="SSF55347">
    <property type="entry name" value="Glyceraldehyde-3-phosphate dehydrogenase-like, C-terminal domain"/>
    <property type="match status" value="1"/>
</dbReference>
<keyword evidence="1" id="KW-0560">Oxidoreductase</keyword>
<proteinExistence type="predicted"/>
<name>A0A4D8RFJ9_AZOBR</name>
<dbReference type="InterPro" id="IPR000683">
    <property type="entry name" value="Gfo/Idh/MocA-like_OxRdtase_N"/>
</dbReference>
<protein>
    <submittedName>
        <fullName evidence="4">Gfo/Idh/MocA family oxidoreductase</fullName>
    </submittedName>
</protein>
<dbReference type="Pfam" id="PF01408">
    <property type="entry name" value="GFO_IDH_MocA"/>
    <property type="match status" value="1"/>
</dbReference>
<feature type="domain" description="Gfo/Idh/MocA-like oxidoreductase N-terminal" evidence="2">
    <location>
        <begin position="5"/>
        <end position="109"/>
    </location>
</feature>
<reference evidence="4 5" key="1">
    <citation type="submission" date="2018-09" db="EMBL/GenBank/DDBJ databases">
        <title>Whole genome based analysis of evolution and adaptive divergence in Indian and Brazilian strains of Azospirillum brasilense.</title>
        <authorList>
            <person name="Singh C."/>
            <person name="Tripathi A.K."/>
        </authorList>
    </citation>
    <scope>NUCLEOTIDE SEQUENCE [LARGE SCALE GENOMIC DNA]</scope>
    <source>
        <strain evidence="4 5">MTCC4039</strain>
        <plasmid evidence="4 5">p5</plasmid>
    </source>
</reference>
<dbReference type="GO" id="GO:0016491">
    <property type="term" value="F:oxidoreductase activity"/>
    <property type="evidence" value="ECO:0007669"/>
    <property type="project" value="UniProtKB-KW"/>
</dbReference>
<evidence type="ECO:0000313" key="4">
    <source>
        <dbReference type="EMBL" id="QCO20000.1"/>
    </source>
</evidence>
<geneLocation type="plasmid" evidence="4">
    <name>p5</name>
</geneLocation>
<evidence type="ECO:0000259" key="3">
    <source>
        <dbReference type="Pfam" id="PF22725"/>
    </source>
</evidence>
<dbReference type="InterPro" id="IPR055170">
    <property type="entry name" value="GFO_IDH_MocA-like_dom"/>
</dbReference>
<dbReference type="Pfam" id="PF22725">
    <property type="entry name" value="GFO_IDH_MocA_C3"/>
    <property type="match status" value="1"/>
</dbReference>
<keyword evidence="4" id="KW-0614">Plasmid</keyword>
<dbReference type="InterPro" id="IPR036291">
    <property type="entry name" value="NAD(P)-bd_dom_sf"/>
</dbReference>
<sequence length="337" mass="36740">MTFLKAAVIGLGVGEQHIEGFERHSACRVTVLCDIDHDRLAAVGARHPGRSLVSDPGQVLCDPNIDVVSIASYDDAHFQQVVTALEHGKHVFVEKPLCQTDVELDGIYRALLRHRGLRLSSNLPLRRVPRFLDLRARILSGAMGALYHVEGDYNYGRLHKITEGWRGALPSYSVMKGGGIHMVDLLLWFTGQRVTEVFAMGNRIASKGSQVRFDDMVVATLRFSGGAVGKVAANFGCVHPHFHRLSVYGTAGTFVNEPDGARYHFSRDPGDPVELVDNLHSGTDKGAGVAAFVNAILTGERPDVTEQDVFDAMSVCLAIDRSNVEGAPCAVHYREIG</sequence>
<dbReference type="EMBL" id="CP032350">
    <property type="protein sequence ID" value="QCO20000.1"/>
    <property type="molecule type" value="Genomic_DNA"/>
</dbReference>
<evidence type="ECO:0000313" key="5">
    <source>
        <dbReference type="Proteomes" id="UP000298693"/>
    </source>
</evidence>
<organism evidence="4 5">
    <name type="scientific">Azospirillum brasilense</name>
    <dbReference type="NCBI Taxonomy" id="192"/>
    <lineage>
        <taxon>Bacteria</taxon>
        <taxon>Pseudomonadati</taxon>
        <taxon>Pseudomonadota</taxon>
        <taxon>Alphaproteobacteria</taxon>
        <taxon>Rhodospirillales</taxon>
        <taxon>Azospirillaceae</taxon>
        <taxon>Azospirillum</taxon>
    </lineage>
</organism>
<dbReference type="SUPFAM" id="SSF51735">
    <property type="entry name" value="NAD(P)-binding Rossmann-fold domains"/>
    <property type="match status" value="1"/>
</dbReference>
<feature type="domain" description="GFO/IDH/MocA-like oxidoreductase" evidence="3">
    <location>
        <begin position="131"/>
        <end position="254"/>
    </location>
</feature>
<dbReference type="InterPro" id="IPR050463">
    <property type="entry name" value="Gfo/Idh/MocA_oxidrdct_glycsds"/>
</dbReference>
<dbReference type="Gene3D" id="3.40.50.720">
    <property type="entry name" value="NAD(P)-binding Rossmann-like Domain"/>
    <property type="match status" value="1"/>
</dbReference>
<gene>
    <name evidence="4" type="ORF">D3869_32720</name>
</gene>
<dbReference type="Gene3D" id="3.30.360.10">
    <property type="entry name" value="Dihydrodipicolinate Reductase, domain 2"/>
    <property type="match status" value="1"/>
</dbReference>
<dbReference type="PANTHER" id="PTHR43818">
    <property type="entry name" value="BCDNA.GH03377"/>
    <property type="match status" value="1"/>
</dbReference>
<dbReference type="Proteomes" id="UP000298693">
    <property type="component" value="Plasmid p5"/>
</dbReference>
<accession>A0A4D8RFJ9</accession>
<dbReference type="AlphaFoldDB" id="A0A4D8RFJ9"/>
<evidence type="ECO:0000256" key="1">
    <source>
        <dbReference type="ARBA" id="ARBA00023002"/>
    </source>
</evidence>